<gene>
    <name evidence="2" type="ORF">AA314_02076</name>
    <name evidence="3" type="ORF">ATI61_104142</name>
</gene>
<feature type="chain" id="PRO_5042281523" description="Lipoprotein" evidence="1">
    <location>
        <begin position="22"/>
        <end position="377"/>
    </location>
</feature>
<dbReference type="EMBL" id="QUMU01000004">
    <property type="protein sequence ID" value="REG32852.1"/>
    <property type="molecule type" value="Genomic_DNA"/>
</dbReference>
<name>A0AAC8TC22_9BACT</name>
<dbReference type="RefSeq" id="WP_047855277.1">
    <property type="nucleotide sequence ID" value="NZ_CP011509.1"/>
</dbReference>
<dbReference type="Proteomes" id="UP000035579">
    <property type="component" value="Chromosome"/>
</dbReference>
<evidence type="ECO:0000313" key="5">
    <source>
        <dbReference type="Proteomes" id="UP000256345"/>
    </source>
</evidence>
<organism evidence="2 4">
    <name type="scientific">Archangium gephyra</name>
    <dbReference type="NCBI Taxonomy" id="48"/>
    <lineage>
        <taxon>Bacteria</taxon>
        <taxon>Pseudomonadati</taxon>
        <taxon>Myxococcota</taxon>
        <taxon>Myxococcia</taxon>
        <taxon>Myxococcales</taxon>
        <taxon>Cystobacterineae</taxon>
        <taxon>Archangiaceae</taxon>
        <taxon>Archangium</taxon>
    </lineage>
</organism>
<evidence type="ECO:0000313" key="2">
    <source>
        <dbReference type="EMBL" id="AKJ00450.1"/>
    </source>
</evidence>
<reference evidence="2 4" key="1">
    <citation type="submission" date="2015-05" db="EMBL/GenBank/DDBJ databases">
        <title>Genome assembly of Archangium gephyra DSM 2261.</title>
        <authorList>
            <person name="Sharma G."/>
            <person name="Subramanian S."/>
        </authorList>
    </citation>
    <scope>NUCLEOTIDE SEQUENCE [LARGE SCALE GENOMIC DNA]</scope>
    <source>
        <strain evidence="2 4">DSM 2261</strain>
    </source>
</reference>
<reference evidence="3 5" key="2">
    <citation type="submission" date="2018-08" db="EMBL/GenBank/DDBJ databases">
        <title>Genomic Encyclopedia of Archaeal and Bacterial Type Strains, Phase II (KMG-II): from individual species to whole genera.</title>
        <authorList>
            <person name="Goeker M."/>
        </authorList>
    </citation>
    <scope>NUCLEOTIDE SEQUENCE [LARGE SCALE GENOMIC DNA]</scope>
    <source>
        <strain evidence="3 5">DSM 2261</strain>
    </source>
</reference>
<evidence type="ECO:0000256" key="1">
    <source>
        <dbReference type="SAM" id="SignalP"/>
    </source>
</evidence>
<dbReference type="EMBL" id="CP011509">
    <property type="protein sequence ID" value="AKJ00450.1"/>
    <property type="molecule type" value="Genomic_DNA"/>
</dbReference>
<evidence type="ECO:0008006" key="6">
    <source>
        <dbReference type="Google" id="ProtNLM"/>
    </source>
</evidence>
<keyword evidence="1" id="KW-0732">Signal</keyword>
<dbReference type="PROSITE" id="PS51257">
    <property type="entry name" value="PROKAR_LIPOPROTEIN"/>
    <property type="match status" value="1"/>
</dbReference>
<accession>A0AAC8TC22</accession>
<sequence>MRISLLLPSLLLLCACGSGYSYDPKNPRSGHPIVEGGFEYVTGGYGFDADDNLVLVGHAPTVGPEQGETLRWNRARREFERFGGPLPVVEGRIVRDGKGRLYLHSGLKLFTWAAGDAAWAPVPLPLSILESVNARRYGLEEIDVDRAGTLFARFRYYEPNDQPDMPSHNGFALFRRAPGEVNLTPVVELPLDSKGYVLYGAERLSGPSIHARGDGTLFVAFLQTLFALPPGRSELVKVFDCGAVVGKYCTTGGPVFTNPRSDEAFIAGYRLPKGTSFPVVPEALGVLGPMTEYRLGADGTGWAYDTEEGALTVNYPPYILDVTTVRRLKGTAWEPEVAIVTPAFTWVHSDHGAFYSFGRQLISGGIWTSWGVYSLEP</sequence>
<dbReference type="AlphaFoldDB" id="A0AAC8TC22"/>
<protein>
    <recommendedName>
        <fullName evidence="6">Lipoprotein</fullName>
    </recommendedName>
</protein>
<evidence type="ECO:0000313" key="3">
    <source>
        <dbReference type="EMBL" id="REG32852.1"/>
    </source>
</evidence>
<dbReference type="Proteomes" id="UP000256345">
    <property type="component" value="Unassembled WGS sequence"/>
</dbReference>
<proteinExistence type="predicted"/>
<feature type="signal peptide" evidence="1">
    <location>
        <begin position="1"/>
        <end position="21"/>
    </location>
</feature>
<keyword evidence="5" id="KW-1185">Reference proteome</keyword>
<dbReference type="KEGG" id="age:AA314_02076"/>
<evidence type="ECO:0000313" key="4">
    <source>
        <dbReference type="Proteomes" id="UP000035579"/>
    </source>
</evidence>